<dbReference type="OrthoDB" id="10027013at2759"/>
<feature type="domain" description="Methyltransferase" evidence="3">
    <location>
        <begin position="60"/>
        <end position="157"/>
    </location>
</feature>
<dbReference type="InterPro" id="IPR041698">
    <property type="entry name" value="Methyltransf_25"/>
</dbReference>
<dbReference type="Gene3D" id="3.40.50.150">
    <property type="entry name" value="Vaccinia Virus protein VP39"/>
    <property type="match status" value="1"/>
</dbReference>
<evidence type="ECO:0000256" key="1">
    <source>
        <dbReference type="ARBA" id="ARBA00022603"/>
    </source>
</evidence>
<proteinExistence type="predicted"/>
<evidence type="ECO:0000256" key="2">
    <source>
        <dbReference type="ARBA" id="ARBA00022679"/>
    </source>
</evidence>
<evidence type="ECO:0000313" key="5">
    <source>
        <dbReference type="Proteomes" id="UP000800094"/>
    </source>
</evidence>
<gene>
    <name evidence="4" type="ORF">BU26DRAFT_522007</name>
</gene>
<accession>A0A6A6I5G7</accession>
<sequence length="335" mass="36955">MAPSKTQDLETPFTTGAIGTDVPFWRSYIAGRPSPTEDFFELINDYHTKHGDPNTGVAHDVGTGPGNIAERLAKYFDHVVGSDVNDAALAAAPAIVSKEHLQRMTFVKSPAEGLAAAPIPEDVGKGKTDLVVVSECMPLLDAPKALEAFHTLLRPGGTVAIYFYARPIFTGDDADKLNAIYDKIATRICTFLLPFKGTPGFPFHARGAEAMGSWLDNIEFPASHWSNVQRHKWNNDIPLLFNSKEGYDFEIERVDRTGPEDVKKEVIDRGFWAEEWDAERVAGYLASVYPNYRKKAGERYSEIEQMVEELREAMGGSGATRTVSFPVVLILATSK</sequence>
<keyword evidence="5" id="KW-1185">Reference proteome</keyword>
<keyword evidence="2 4" id="KW-0808">Transferase</keyword>
<dbReference type="GO" id="GO:0032259">
    <property type="term" value="P:methylation"/>
    <property type="evidence" value="ECO:0007669"/>
    <property type="project" value="UniProtKB-KW"/>
</dbReference>
<dbReference type="InterPro" id="IPR051052">
    <property type="entry name" value="Diverse_substrate_MTase"/>
</dbReference>
<dbReference type="EMBL" id="ML987200">
    <property type="protein sequence ID" value="KAF2245591.1"/>
    <property type="molecule type" value="Genomic_DNA"/>
</dbReference>
<dbReference type="InterPro" id="IPR029063">
    <property type="entry name" value="SAM-dependent_MTases_sf"/>
</dbReference>
<dbReference type="RefSeq" id="XP_033680595.1">
    <property type="nucleotide sequence ID" value="XM_033829684.1"/>
</dbReference>
<name>A0A6A6I5G7_9PLEO</name>
<evidence type="ECO:0000313" key="4">
    <source>
        <dbReference type="EMBL" id="KAF2245591.1"/>
    </source>
</evidence>
<keyword evidence="1 4" id="KW-0489">Methyltransferase</keyword>
<dbReference type="Proteomes" id="UP000800094">
    <property type="component" value="Unassembled WGS sequence"/>
</dbReference>
<dbReference type="PANTHER" id="PTHR44942">
    <property type="entry name" value="METHYLTRANSF_11 DOMAIN-CONTAINING PROTEIN"/>
    <property type="match status" value="1"/>
</dbReference>
<dbReference type="GO" id="GO:0008168">
    <property type="term" value="F:methyltransferase activity"/>
    <property type="evidence" value="ECO:0007669"/>
    <property type="project" value="UniProtKB-KW"/>
</dbReference>
<organism evidence="4 5">
    <name type="scientific">Trematosphaeria pertusa</name>
    <dbReference type="NCBI Taxonomy" id="390896"/>
    <lineage>
        <taxon>Eukaryota</taxon>
        <taxon>Fungi</taxon>
        <taxon>Dikarya</taxon>
        <taxon>Ascomycota</taxon>
        <taxon>Pezizomycotina</taxon>
        <taxon>Dothideomycetes</taxon>
        <taxon>Pleosporomycetidae</taxon>
        <taxon>Pleosporales</taxon>
        <taxon>Massarineae</taxon>
        <taxon>Trematosphaeriaceae</taxon>
        <taxon>Trematosphaeria</taxon>
    </lineage>
</organism>
<reference evidence="4" key="1">
    <citation type="journal article" date="2020" name="Stud. Mycol.">
        <title>101 Dothideomycetes genomes: a test case for predicting lifestyles and emergence of pathogens.</title>
        <authorList>
            <person name="Haridas S."/>
            <person name="Albert R."/>
            <person name="Binder M."/>
            <person name="Bloem J."/>
            <person name="Labutti K."/>
            <person name="Salamov A."/>
            <person name="Andreopoulos B."/>
            <person name="Baker S."/>
            <person name="Barry K."/>
            <person name="Bills G."/>
            <person name="Bluhm B."/>
            <person name="Cannon C."/>
            <person name="Castanera R."/>
            <person name="Culley D."/>
            <person name="Daum C."/>
            <person name="Ezra D."/>
            <person name="Gonzalez J."/>
            <person name="Henrissat B."/>
            <person name="Kuo A."/>
            <person name="Liang C."/>
            <person name="Lipzen A."/>
            <person name="Lutzoni F."/>
            <person name="Magnuson J."/>
            <person name="Mondo S."/>
            <person name="Nolan M."/>
            <person name="Ohm R."/>
            <person name="Pangilinan J."/>
            <person name="Park H.-J."/>
            <person name="Ramirez L."/>
            <person name="Alfaro M."/>
            <person name="Sun H."/>
            <person name="Tritt A."/>
            <person name="Yoshinaga Y."/>
            <person name="Zwiers L.-H."/>
            <person name="Turgeon B."/>
            <person name="Goodwin S."/>
            <person name="Spatafora J."/>
            <person name="Crous P."/>
            <person name="Grigoriev I."/>
        </authorList>
    </citation>
    <scope>NUCLEOTIDE SEQUENCE</scope>
    <source>
        <strain evidence="4">CBS 122368</strain>
    </source>
</reference>
<dbReference type="CDD" id="cd02440">
    <property type="entry name" value="AdoMet_MTases"/>
    <property type="match status" value="1"/>
</dbReference>
<dbReference type="AlphaFoldDB" id="A0A6A6I5G7"/>
<dbReference type="Pfam" id="PF13649">
    <property type="entry name" value="Methyltransf_25"/>
    <property type="match status" value="1"/>
</dbReference>
<protein>
    <submittedName>
        <fullName evidence="4">S-adenosyl-L-methionine-dependent methyltransferase</fullName>
    </submittedName>
</protein>
<dbReference type="PANTHER" id="PTHR44942:SF4">
    <property type="entry name" value="METHYLTRANSFERASE TYPE 11 DOMAIN-CONTAINING PROTEIN"/>
    <property type="match status" value="1"/>
</dbReference>
<dbReference type="SUPFAM" id="SSF53335">
    <property type="entry name" value="S-adenosyl-L-methionine-dependent methyltransferases"/>
    <property type="match status" value="1"/>
</dbReference>
<evidence type="ECO:0000259" key="3">
    <source>
        <dbReference type="Pfam" id="PF13649"/>
    </source>
</evidence>
<dbReference type="GeneID" id="54583014"/>